<organism evidence="3">
    <name type="scientific">Soboliphyme baturini</name>
    <dbReference type="NCBI Taxonomy" id="241478"/>
    <lineage>
        <taxon>Eukaryota</taxon>
        <taxon>Metazoa</taxon>
        <taxon>Ecdysozoa</taxon>
        <taxon>Nematoda</taxon>
        <taxon>Enoplea</taxon>
        <taxon>Dorylaimia</taxon>
        <taxon>Dioctophymatida</taxon>
        <taxon>Dioctophymatoidea</taxon>
        <taxon>Soboliphymatidae</taxon>
        <taxon>Soboliphyme</taxon>
    </lineage>
</organism>
<dbReference type="WBParaSite" id="SBAD_0000376301-mRNA-1">
    <property type="protein sequence ID" value="SBAD_0000376301-mRNA-1"/>
    <property type="gene ID" value="SBAD_0000376301"/>
</dbReference>
<evidence type="ECO:0000313" key="1">
    <source>
        <dbReference type="EMBL" id="VDP01728.1"/>
    </source>
</evidence>
<dbReference type="EMBL" id="UZAM01007839">
    <property type="protein sequence ID" value="VDP01728.1"/>
    <property type="molecule type" value="Genomic_DNA"/>
</dbReference>
<sequence length="82" mass="9486">MLADGMGSVNERTLCWSCSWCTVDWDKIKDLRERRCTSKPRSSCGLLWIAGKHCPPYCWQQGRSSQDMVRREAQLYRPGSTD</sequence>
<keyword evidence="2" id="KW-1185">Reference proteome</keyword>
<accession>A0A183IJ03</accession>
<gene>
    <name evidence="1" type="ORF">SBAD_LOCUS3599</name>
</gene>
<evidence type="ECO:0000313" key="2">
    <source>
        <dbReference type="Proteomes" id="UP000270296"/>
    </source>
</evidence>
<dbReference type="Proteomes" id="UP000270296">
    <property type="component" value="Unassembled WGS sequence"/>
</dbReference>
<proteinExistence type="predicted"/>
<name>A0A183IJ03_9BILA</name>
<protein>
    <submittedName>
        <fullName evidence="3">CW-type domain-containing protein</fullName>
    </submittedName>
</protein>
<dbReference type="AlphaFoldDB" id="A0A183IJ03"/>
<reference evidence="3" key="1">
    <citation type="submission" date="2016-06" db="UniProtKB">
        <authorList>
            <consortium name="WormBaseParasite"/>
        </authorList>
    </citation>
    <scope>IDENTIFICATION</scope>
</reference>
<evidence type="ECO:0000313" key="3">
    <source>
        <dbReference type="WBParaSite" id="SBAD_0000376301-mRNA-1"/>
    </source>
</evidence>
<reference evidence="1 2" key="2">
    <citation type="submission" date="2018-11" db="EMBL/GenBank/DDBJ databases">
        <authorList>
            <consortium name="Pathogen Informatics"/>
        </authorList>
    </citation>
    <scope>NUCLEOTIDE SEQUENCE [LARGE SCALE GENOMIC DNA]</scope>
</reference>